<feature type="compositionally biased region" description="Pro residues" evidence="1">
    <location>
        <begin position="67"/>
        <end position="80"/>
    </location>
</feature>
<reference evidence="2 3" key="1">
    <citation type="submission" date="2021-07" db="EMBL/GenBank/DDBJ databases">
        <authorList>
            <person name="So Y."/>
        </authorList>
    </citation>
    <scope>NUCLEOTIDE SEQUENCE [LARGE SCALE GENOMIC DNA]</scope>
    <source>
        <strain evidence="2 3">HJA6</strain>
    </source>
</reference>
<evidence type="ECO:0000256" key="1">
    <source>
        <dbReference type="SAM" id="MobiDB-lite"/>
    </source>
</evidence>
<dbReference type="Proteomes" id="UP001196565">
    <property type="component" value="Unassembled WGS sequence"/>
</dbReference>
<proteinExistence type="predicted"/>
<sequence length="532" mass="55414">MLAHMMAAGFTAAAQQEGFSGMDASRSTGLRAVALATVAGLALTGGALAQSKPSPLGAPNRPALPTAKPPPLGAPAPMPVVPQQALPPRLAPQPPAAQAPAPVPPPSLAAPQVIPPNEPAAVTRLRGLLGPSVRLSYGSAQALDGTGEQVRLTAVVLERPGKRATIEDVQLNGLREDGVAEAVLRGFETTEDNAQVRIGMLRIAGLTVPRNAGGPPQPDQVRLEGLRLEGLRVSGAANVSVDLATVENWLPGQPGTVQVQGVAVTGITEGFVDAVRLARVAFSGVDIGGTIAALMRMEGAPSLPGRASFEMDGLELSAGGSPVGRLQEMRIAADMTDNRGSGSGTLALRGIRVEPLPMIAPWLTRFGYQAIEGEITAATSHDATTGHVEVRDFTIAARDVGTLTFSLNLDGLTQERVQSLDYSQARLIGAALGWADSSLYRRFIAMQAAQARVPEDQLREQFAAMAQGALSQPDATALVPIRDAVLRFIRGQATDVDIRVNPPKPIGAAEMQQVPQNPAELQRILGITATSR</sequence>
<feature type="compositionally biased region" description="Pro residues" evidence="1">
    <location>
        <begin position="89"/>
        <end position="112"/>
    </location>
</feature>
<evidence type="ECO:0008006" key="4">
    <source>
        <dbReference type="Google" id="ProtNLM"/>
    </source>
</evidence>
<accession>A0ABS7A789</accession>
<dbReference type="EMBL" id="JAHYBZ010000003">
    <property type="protein sequence ID" value="MBW6398158.1"/>
    <property type="molecule type" value="Genomic_DNA"/>
</dbReference>
<dbReference type="RefSeq" id="WP_219762773.1">
    <property type="nucleotide sequence ID" value="NZ_JAHYBZ010000003.1"/>
</dbReference>
<keyword evidence="3" id="KW-1185">Reference proteome</keyword>
<gene>
    <name evidence="2" type="ORF">KPL78_09890</name>
</gene>
<protein>
    <recommendedName>
        <fullName evidence="4">DUF748 domain-containing protein</fullName>
    </recommendedName>
</protein>
<comment type="caution">
    <text evidence="2">The sequence shown here is derived from an EMBL/GenBank/DDBJ whole genome shotgun (WGS) entry which is preliminary data.</text>
</comment>
<evidence type="ECO:0000313" key="3">
    <source>
        <dbReference type="Proteomes" id="UP001196565"/>
    </source>
</evidence>
<feature type="region of interest" description="Disordered" evidence="1">
    <location>
        <begin position="48"/>
        <end position="112"/>
    </location>
</feature>
<evidence type="ECO:0000313" key="2">
    <source>
        <dbReference type="EMBL" id="MBW6398158.1"/>
    </source>
</evidence>
<organism evidence="2 3">
    <name type="scientific">Roseomonas alba</name>
    <dbReference type="NCBI Taxonomy" id="2846776"/>
    <lineage>
        <taxon>Bacteria</taxon>
        <taxon>Pseudomonadati</taxon>
        <taxon>Pseudomonadota</taxon>
        <taxon>Alphaproteobacteria</taxon>
        <taxon>Acetobacterales</taxon>
        <taxon>Roseomonadaceae</taxon>
        <taxon>Roseomonas</taxon>
    </lineage>
</organism>
<name>A0ABS7A789_9PROT</name>